<keyword evidence="2" id="KW-1185">Reference proteome</keyword>
<organism evidence="1 2">
    <name type="scientific">Aquicella lusitana</name>
    <dbReference type="NCBI Taxonomy" id="254246"/>
    <lineage>
        <taxon>Bacteria</taxon>
        <taxon>Pseudomonadati</taxon>
        <taxon>Pseudomonadota</taxon>
        <taxon>Gammaproteobacteria</taxon>
        <taxon>Legionellales</taxon>
        <taxon>Coxiellaceae</taxon>
        <taxon>Aquicella</taxon>
    </lineage>
</organism>
<evidence type="ECO:0000313" key="1">
    <source>
        <dbReference type="EMBL" id="RDI42824.1"/>
    </source>
</evidence>
<name>A0A370GKA6_9COXI</name>
<sequence>MALIFVPLVLAGCNEEVTYSYLMQHPSFLQKEAARCQSYDTLTKNQEAYCEMVDRAVRDVISLINEQQEDPEGFGQRILDAQIACHKRSAQTKPDFKKCEEAKVLLAVAGLNTPE</sequence>
<evidence type="ECO:0000313" key="2">
    <source>
        <dbReference type="Proteomes" id="UP000254720"/>
    </source>
</evidence>
<proteinExistence type="predicted"/>
<gene>
    <name evidence="1" type="ORF">C8D86_11221</name>
</gene>
<dbReference type="AlphaFoldDB" id="A0A370GKA6"/>
<protein>
    <submittedName>
        <fullName evidence="1">Uncharacterized protein</fullName>
    </submittedName>
</protein>
<dbReference type="Proteomes" id="UP000254720">
    <property type="component" value="Unassembled WGS sequence"/>
</dbReference>
<reference evidence="1 2" key="1">
    <citation type="submission" date="2018-07" db="EMBL/GenBank/DDBJ databases">
        <title>Genomic Encyclopedia of Type Strains, Phase IV (KMG-IV): sequencing the most valuable type-strain genomes for metagenomic binning, comparative biology and taxonomic classification.</title>
        <authorList>
            <person name="Goeker M."/>
        </authorList>
    </citation>
    <scope>NUCLEOTIDE SEQUENCE [LARGE SCALE GENOMIC DNA]</scope>
    <source>
        <strain evidence="1 2">DSM 16500</strain>
    </source>
</reference>
<dbReference type="EMBL" id="QQAX01000012">
    <property type="protein sequence ID" value="RDI42824.1"/>
    <property type="molecule type" value="Genomic_DNA"/>
</dbReference>
<comment type="caution">
    <text evidence="1">The sequence shown here is derived from an EMBL/GenBank/DDBJ whole genome shotgun (WGS) entry which is preliminary data.</text>
</comment>
<accession>A0A370GKA6</accession>